<evidence type="ECO:0000313" key="1">
    <source>
        <dbReference type="EMBL" id="KAH7915588.1"/>
    </source>
</evidence>
<accession>A0ACB8ARE1</accession>
<organism evidence="1 2">
    <name type="scientific">Hygrophoropsis aurantiaca</name>
    <dbReference type="NCBI Taxonomy" id="72124"/>
    <lineage>
        <taxon>Eukaryota</taxon>
        <taxon>Fungi</taxon>
        <taxon>Dikarya</taxon>
        <taxon>Basidiomycota</taxon>
        <taxon>Agaricomycotina</taxon>
        <taxon>Agaricomycetes</taxon>
        <taxon>Agaricomycetidae</taxon>
        <taxon>Boletales</taxon>
        <taxon>Coniophorineae</taxon>
        <taxon>Hygrophoropsidaceae</taxon>
        <taxon>Hygrophoropsis</taxon>
    </lineage>
</organism>
<proteinExistence type="predicted"/>
<sequence length="163" mass="18451">MFAFEAIRGPFSVAVISLISLLHFSGIHTLNMELLIYRAIPRLVEGLNYRYPPRIFRDNLDPPPPPPTPQSISYTPAFVNETAVYRAIYPHFMEIPLVFVPIDVSDYFQAFPSASVTVPLPIPANTEADMSPYIPRKMSFCPVIAFGQYIIMCFRAYITLMVS</sequence>
<keyword evidence="2" id="KW-1185">Reference proteome</keyword>
<protein>
    <submittedName>
        <fullName evidence="1">Uncharacterized protein</fullName>
    </submittedName>
</protein>
<dbReference type="EMBL" id="MU267598">
    <property type="protein sequence ID" value="KAH7915588.1"/>
    <property type="molecule type" value="Genomic_DNA"/>
</dbReference>
<comment type="caution">
    <text evidence="1">The sequence shown here is derived from an EMBL/GenBank/DDBJ whole genome shotgun (WGS) entry which is preliminary data.</text>
</comment>
<dbReference type="Proteomes" id="UP000790377">
    <property type="component" value="Unassembled WGS sequence"/>
</dbReference>
<reference evidence="1" key="1">
    <citation type="journal article" date="2021" name="New Phytol.">
        <title>Evolutionary innovations through gain and loss of genes in the ectomycorrhizal Boletales.</title>
        <authorList>
            <person name="Wu G."/>
            <person name="Miyauchi S."/>
            <person name="Morin E."/>
            <person name="Kuo A."/>
            <person name="Drula E."/>
            <person name="Varga T."/>
            <person name="Kohler A."/>
            <person name="Feng B."/>
            <person name="Cao Y."/>
            <person name="Lipzen A."/>
            <person name="Daum C."/>
            <person name="Hundley H."/>
            <person name="Pangilinan J."/>
            <person name="Johnson J."/>
            <person name="Barry K."/>
            <person name="LaButti K."/>
            <person name="Ng V."/>
            <person name="Ahrendt S."/>
            <person name="Min B."/>
            <person name="Choi I.G."/>
            <person name="Park H."/>
            <person name="Plett J.M."/>
            <person name="Magnuson J."/>
            <person name="Spatafora J.W."/>
            <person name="Nagy L.G."/>
            <person name="Henrissat B."/>
            <person name="Grigoriev I.V."/>
            <person name="Yang Z.L."/>
            <person name="Xu J."/>
            <person name="Martin F.M."/>
        </authorList>
    </citation>
    <scope>NUCLEOTIDE SEQUENCE</scope>
    <source>
        <strain evidence="1">ATCC 28755</strain>
    </source>
</reference>
<gene>
    <name evidence="1" type="ORF">BJ138DRAFT_16739</name>
</gene>
<name>A0ACB8ARE1_9AGAM</name>
<evidence type="ECO:0000313" key="2">
    <source>
        <dbReference type="Proteomes" id="UP000790377"/>
    </source>
</evidence>